<evidence type="ECO:0000313" key="3">
    <source>
        <dbReference type="EMBL" id="GDY71348.1"/>
    </source>
</evidence>
<reference evidence="2 5" key="2">
    <citation type="submission" date="2019-04" db="EMBL/GenBank/DDBJ databases">
        <title>Draft genome sequences of Streptomyces avermitilis NBRC 14893.</title>
        <authorList>
            <person name="Komaki H."/>
            <person name="Tamura T."/>
            <person name="Hosoyama A."/>
        </authorList>
    </citation>
    <scope>NUCLEOTIDE SEQUENCE [LARGE SCALE GENOMIC DNA]</scope>
    <source>
        <strain evidence="2 5">NBRC 14893</strain>
    </source>
</reference>
<accession>A0A4D4MH32</accession>
<feature type="region of interest" description="Disordered" evidence="1">
    <location>
        <begin position="1"/>
        <end position="32"/>
    </location>
</feature>
<evidence type="ECO:0000313" key="2">
    <source>
        <dbReference type="EMBL" id="GDY68290.1"/>
    </source>
</evidence>
<reference evidence="3 4" key="1">
    <citation type="submission" date="2019-04" db="EMBL/GenBank/DDBJ databases">
        <title>Draft genome sequences of Streptomyces avermitilis ATCC 31267.</title>
        <authorList>
            <person name="Komaki H."/>
            <person name="Tamura T."/>
            <person name="Hosoyama A."/>
        </authorList>
    </citation>
    <scope>NUCLEOTIDE SEQUENCE [LARGE SCALE GENOMIC DNA]</scope>
    <source>
        <strain evidence="3 4">ATCC 31267</strain>
    </source>
</reference>
<comment type="caution">
    <text evidence="3">The sequence shown here is derived from an EMBL/GenBank/DDBJ whole genome shotgun (WGS) entry which is preliminary data.</text>
</comment>
<dbReference type="AlphaFoldDB" id="A0A4D4MH32"/>
<organism evidence="3 4">
    <name type="scientific">Streptomyces avermitilis</name>
    <dbReference type="NCBI Taxonomy" id="33903"/>
    <lineage>
        <taxon>Bacteria</taxon>
        <taxon>Bacillati</taxon>
        <taxon>Actinomycetota</taxon>
        <taxon>Actinomycetes</taxon>
        <taxon>Kitasatosporales</taxon>
        <taxon>Streptomycetaceae</taxon>
        <taxon>Streptomyces</taxon>
    </lineage>
</organism>
<dbReference type="Proteomes" id="UP000299211">
    <property type="component" value="Unassembled WGS sequence"/>
</dbReference>
<evidence type="ECO:0000313" key="5">
    <source>
        <dbReference type="Proteomes" id="UP000302139"/>
    </source>
</evidence>
<evidence type="ECO:0000256" key="1">
    <source>
        <dbReference type="SAM" id="MobiDB-lite"/>
    </source>
</evidence>
<dbReference type="EMBL" id="BJHX01000001">
    <property type="protein sequence ID" value="GDY68290.1"/>
    <property type="molecule type" value="Genomic_DNA"/>
</dbReference>
<protein>
    <submittedName>
        <fullName evidence="3">Uncharacterized protein</fullName>
    </submittedName>
</protein>
<dbReference type="EMBL" id="BJHY01000001">
    <property type="protein sequence ID" value="GDY71348.1"/>
    <property type="molecule type" value="Genomic_DNA"/>
</dbReference>
<evidence type="ECO:0000313" key="4">
    <source>
        <dbReference type="Proteomes" id="UP000299211"/>
    </source>
</evidence>
<name>A0A4D4MH32_STRAX</name>
<dbReference type="Proteomes" id="UP000302139">
    <property type="component" value="Unassembled WGS sequence"/>
</dbReference>
<sequence>MLPTPGRRGHSRTDDRVGQRRGTARAATGRPVVARGEPQSVLARALLPVARETGVRGALDAVLRTHLRGGG</sequence>
<gene>
    <name evidence="2" type="ORF">SAV14893_076830</name>
    <name evidence="3" type="ORF">SAV31267_008330</name>
</gene>
<feature type="compositionally biased region" description="Low complexity" evidence="1">
    <location>
        <begin position="20"/>
        <end position="30"/>
    </location>
</feature>
<proteinExistence type="predicted"/>